<feature type="domain" description="Thioredoxin" evidence="1">
    <location>
        <begin position="59"/>
        <end position="144"/>
    </location>
</feature>
<dbReference type="SUPFAM" id="SSF52833">
    <property type="entry name" value="Thioredoxin-like"/>
    <property type="match status" value="1"/>
</dbReference>
<dbReference type="InterPro" id="IPR036249">
    <property type="entry name" value="Thioredoxin-like_sf"/>
</dbReference>
<evidence type="ECO:0000313" key="3">
    <source>
        <dbReference type="Proteomes" id="UP000238326"/>
    </source>
</evidence>
<dbReference type="OrthoDB" id="215495at2"/>
<reference evidence="2 3" key="1">
    <citation type="submission" date="2018-03" db="EMBL/GenBank/DDBJ databases">
        <title>Comparative genomics illustrates the genes involved in a hyperalkaliphilic mechanisms of Serpentinomonas isolated from highly-alkaline calcium-rich serpentinized springs.</title>
        <authorList>
            <person name="Suzuki S."/>
            <person name="Ishii S."/>
            <person name="Walworth N."/>
            <person name="Bird L."/>
            <person name="Kuenen J.G."/>
            <person name="Nealson K.H."/>
        </authorList>
    </citation>
    <scope>NUCLEOTIDE SEQUENCE [LARGE SCALE GENOMIC DNA]</scope>
    <source>
        <strain evidence="2 3">83</strain>
    </source>
</reference>
<dbReference type="CDD" id="cd02947">
    <property type="entry name" value="TRX_family"/>
    <property type="match status" value="1"/>
</dbReference>
<name>A0A2S9KCT9_9BURK</name>
<protein>
    <recommendedName>
        <fullName evidence="1">Thioredoxin domain-containing protein</fullName>
    </recommendedName>
</protein>
<accession>A0A2S9KCT9</accession>
<dbReference type="Proteomes" id="UP000238326">
    <property type="component" value="Unassembled WGS sequence"/>
</dbReference>
<gene>
    <name evidence="2" type="ORF">C6P61_12605</name>
</gene>
<evidence type="ECO:0000259" key="1">
    <source>
        <dbReference type="Pfam" id="PF00085"/>
    </source>
</evidence>
<dbReference type="Pfam" id="PF00085">
    <property type="entry name" value="Thioredoxin"/>
    <property type="match status" value="1"/>
</dbReference>
<keyword evidence="3" id="KW-1185">Reference proteome</keyword>
<dbReference type="EMBL" id="PVLR01000036">
    <property type="protein sequence ID" value="PRD68216.1"/>
    <property type="molecule type" value="Genomic_DNA"/>
</dbReference>
<organism evidence="2 3">
    <name type="scientific">Malikia spinosa</name>
    <dbReference type="NCBI Taxonomy" id="86180"/>
    <lineage>
        <taxon>Bacteria</taxon>
        <taxon>Pseudomonadati</taxon>
        <taxon>Pseudomonadota</taxon>
        <taxon>Betaproteobacteria</taxon>
        <taxon>Burkholderiales</taxon>
        <taxon>Comamonadaceae</taxon>
        <taxon>Malikia</taxon>
    </lineage>
</organism>
<dbReference type="AlphaFoldDB" id="A0A2S9KCT9"/>
<proteinExistence type="predicted"/>
<sequence length="148" mass="16101">MANPCKSCLQGFFAFWRRILFSRPRSRIRPTLAEAFAVHDIPSYSPQAPERAEVDALPGLTLLQFGTDWCGHCQAAAPAVAEALQASAATSASALRHLLVEDGPGRPLGRSFRVKLWPTLILLRDGQEVDRLVRPTEAAAVARLLAQG</sequence>
<evidence type="ECO:0000313" key="2">
    <source>
        <dbReference type="EMBL" id="PRD68216.1"/>
    </source>
</evidence>
<dbReference type="InterPro" id="IPR013766">
    <property type="entry name" value="Thioredoxin_domain"/>
</dbReference>
<comment type="caution">
    <text evidence="2">The sequence shown here is derived from an EMBL/GenBank/DDBJ whole genome shotgun (WGS) entry which is preliminary data.</text>
</comment>
<dbReference type="Gene3D" id="3.40.30.10">
    <property type="entry name" value="Glutaredoxin"/>
    <property type="match status" value="1"/>
</dbReference>